<reference evidence="4" key="1">
    <citation type="submission" date="2016-08" db="EMBL/GenBank/DDBJ databases">
        <authorList>
            <person name="Merda D."/>
            <person name="Briand M."/>
            <person name="Taghouti G."/>
            <person name="Carrere S."/>
            <person name="Gouzy J."/>
            <person name="Portier P."/>
            <person name="Jacques M.-A."/>
            <person name="Fischer-Le Saux M."/>
        </authorList>
    </citation>
    <scope>NUCLEOTIDE SEQUENCE [LARGE SCALE GENOMIC DNA]</scope>
    <source>
        <strain evidence="4">CFBP1817</strain>
    </source>
</reference>
<name>A0A2S7F2D4_9XANT</name>
<dbReference type="Pfam" id="PF13796">
    <property type="entry name" value="Sensor"/>
    <property type="match status" value="1"/>
</dbReference>
<evidence type="ECO:0000313" key="4">
    <source>
        <dbReference type="Proteomes" id="UP000239939"/>
    </source>
</evidence>
<dbReference type="InterPro" id="IPR025828">
    <property type="entry name" value="Put_sensor_dom"/>
</dbReference>
<sequence>MAEVEGRVVETLLGIRMPRRPAHPGPQGGWLQRIGAMFTDVRTWSTMLYFLLMLPLGIIYFSVFTTLFVAGVGRFTAGAAVRQRGGFDPGWPGPQQRLVDVAVLHRRRAAVVRHAASGARLRQAARNVRQALAGQERRGQRALD</sequence>
<keyword evidence="4" id="KW-1185">Reference proteome</keyword>
<keyword evidence="1" id="KW-1133">Transmembrane helix</keyword>
<proteinExistence type="predicted"/>
<feature type="transmembrane region" description="Helical" evidence="1">
    <location>
        <begin position="47"/>
        <end position="72"/>
    </location>
</feature>
<keyword evidence="1" id="KW-0472">Membrane</keyword>
<organism evidence="3 4">
    <name type="scientific">Xanthomonas populi</name>
    <dbReference type="NCBI Taxonomy" id="53414"/>
    <lineage>
        <taxon>Bacteria</taxon>
        <taxon>Pseudomonadati</taxon>
        <taxon>Pseudomonadota</taxon>
        <taxon>Gammaproteobacteria</taxon>
        <taxon>Lysobacterales</taxon>
        <taxon>Lysobacteraceae</taxon>
        <taxon>Xanthomonas</taxon>
    </lineage>
</organism>
<accession>A0A2S7F2D4</accession>
<dbReference type="AlphaFoldDB" id="A0A2S7F2D4"/>
<protein>
    <recommendedName>
        <fullName evidence="2">Putative sensor domain-containing protein</fullName>
    </recommendedName>
</protein>
<dbReference type="Proteomes" id="UP000239939">
    <property type="component" value="Unassembled WGS sequence"/>
</dbReference>
<comment type="caution">
    <text evidence="3">The sequence shown here is derived from an EMBL/GenBank/DDBJ whole genome shotgun (WGS) entry which is preliminary data.</text>
</comment>
<dbReference type="EMBL" id="MDEJ01000008">
    <property type="protein sequence ID" value="PPU99604.1"/>
    <property type="molecule type" value="Genomic_DNA"/>
</dbReference>
<feature type="domain" description="Putative sensor" evidence="2">
    <location>
        <begin position="2"/>
        <end position="135"/>
    </location>
</feature>
<evidence type="ECO:0000313" key="3">
    <source>
        <dbReference type="EMBL" id="PPU99604.1"/>
    </source>
</evidence>
<keyword evidence="1" id="KW-0812">Transmembrane</keyword>
<evidence type="ECO:0000259" key="2">
    <source>
        <dbReference type="Pfam" id="PF13796"/>
    </source>
</evidence>
<gene>
    <name evidence="3" type="ORF">XpopCFBP1817_02540</name>
</gene>
<evidence type="ECO:0000256" key="1">
    <source>
        <dbReference type="SAM" id="Phobius"/>
    </source>
</evidence>